<evidence type="ECO:0000313" key="3">
    <source>
        <dbReference type="Proteomes" id="UP000276991"/>
    </source>
</evidence>
<dbReference type="EMBL" id="UPTC01000990">
    <property type="protein sequence ID" value="VBB30779.1"/>
    <property type="molecule type" value="Genomic_DNA"/>
</dbReference>
<dbReference type="AlphaFoldDB" id="A0A498SEU5"/>
<organism evidence="2 3">
    <name type="scientific">Acanthocheilonema viteae</name>
    <name type="common">Filarial nematode worm</name>
    <name type="synonym">Dipetalonema viteae</name>
    <dbReference type="NCBI Taxonomy" id="6277"/>
    <lineage>
        <taxon>Eukaryota</taxon>
        <taxon>Metazoa</taxon>
        <taxon>Ecdysozoa</taxon>
        <taxon>Nematoda</taxon>
        <taxon>Chromadorea</taxon>
        <taxon>Rhabditida</taxon>
        <taxon>Spirurina</taxon>
        <taxon>Spiruromorpha</taxon>
        <taxon>Filarioidea</taxon>
        <taxon>Onchocercidae</taxon>
        <taxon>Acanthocheilonema</taxon>
    </lineage>
</organism>
<keyword evidence="3" id="KW-1185">Reference proteome</keyword>
<accession>A0A498SEU5</accession>
<sequence>MYFLSLCETKSLTEGLINSNMQKLTFYAISRPEKLDRIGEYIVSRLSRDLYHQRYNQVKISVEAMDQLLQSCHDLSSLNKFVEHFLKMLQKLLETNHFQMEKLATDSFVNFANIEENIPAYHREYDFFISKFASMCHANNSEISKDARYAGLRGLRGVMWKSTTDPLQTSIWERQYMDKIIPSILFNLQEEDSDESREKRNNLFSVIDQPYAMDGVAENPRALADQFIRELMAKAPFGLISVLDPVLKHCDLHTKWEPPPIFAIYTFRAIMYSVKDPSFVIQALITHLENMSNSNASVRIGIATVLSSIVSIAGTSIGPSLIDITAGIFNSLLKHLRRSVEFQQTEECPSIDQEKIYQESLINAMSDYAYALPDYQKVEIMLFISANIPNLGKDSQSLKPSDVFLQHILVKTLLKVATKYRTGFMSTIFSNNFPNTLLRLALTNDPIVRLDTQCIFHTLLDRHDNLSVLRHLPYVNDVTDLQLTFEKCSRSDEMIMRNYAPHLLNALHRCVWMVPEDKTQNEHMDAILCTMALLCIEVGFDEMLIQLFRLSFALQSMALESSFRFSGAKRIAIHNLVAKYLNFSSQLMAIPSLCQHVQQIVKQRALRAHPLLNLLSEVQSEKMSSKKAPLACDDDEEQAALCLEEDATILFDIDDVSEMLKATGKEVKNLTVAFVSKDAAVASSASGDMVIDRDWPFREAEKINNIDGTDTSGIDENTVSIDISIDWSSSESVQTSRKNTFFSSTREKSDIPPTTVNELRKKANMLTDPSEEEKREQNRTRRILDKFRTQDFNKLVEDMNQEREEIDLSRTVKRLLQRNDDASRMNECGNYNKPKNIFELKLPESFLLNDSAMSTLHYLFCIYPQEDKLAMKLEWCYLTSMRIPKSQDLGIRGDAHQWDVPVAFSVSIPIR</sequence>
<dbReference type="GO" id="GO:0005886">
    <property type="term" value="C:plasma membrane"/>
    <property type="evidence" value="ECO:0007669"/>
    <property type="project" value="TreeGrafter"/>
</dbReference>
<dbReference type="Pfam" id="PF21052">
    <property type="entry name" value="EFR3_ARM"/>
    <property type="match status" value="1"/>
</dbReference>
<dbReference type="InterPro" id="IPR051851">
    <property type="entry name" value="EFR3_Homologs"/>
</dbReference>
<protein>
    <submittedName>
        <fullName evidence="2">Uncharacterized protein</fullName>
    </submittedName>
</protein>
<dbReference type="OrthoDB" id="19232at2759"/>
<dbReference type="STRING" id="6277.A0A498SEU5"/>
<evidence type="ECO:0000256" key="1">
    <source>
        <dbReference type="ARBA" id="ARBA00010216"/>
    </source>
</evidence>
<dbReference type="GO" id="GO:0072659">
    <property type="term" value="P:protein localization to plasma membrane"/>
    <property type="evidence" value="ECO:0007669"/>
    <property type="project" value="TreeGrafter"/>
</dbReference>
<comment type="similarity">
    <text evidence="1">Belongs to the EFR3 family.</text>
</comment>
<gene>
    <name evidence="2" type="ORF">NAV_LOCUS5570</name>
</gene>
<proteinExistence type="inferred from homology"/>
<dbReference type="InterPro" id="IPR049152">
    <property type="entry name" value="EFR3-like_ARM"/>
</dbReference>
<dbReference type="Proteomes" id="UP000276991">
    <property type="component" value="Unassembled WGS sequence"/>
</dbReference>
<dbReference type="InterPro" id="IPR016024">
    <property type="entry name" value="ARM-type_fold"/>
</dbReference>
<reference evidence="2 3" key="1">
    <citation type="submission" date="2018-08" db="EMBL/GenBank/DDBJ databases">
        <authorList>
            <person name="Laetsch R D."/>
            <person name="Stevens L."/>
            <person name="Kumar S."/>
            <person name="Blaxter L. M."/>
        </authorList>
    </citation>
    <scope>NUCLEOTIDE SEQUENCE [LARGE SCALE GENOMIC DNA]</scope>
</reference>
<evidence type="ECO:0000313" key="2">
    <source>
        <dbReference type="EMBL" id="VBB30779.1"/>
    </source>
</evidence>
<name>A0A498SEU5_ACAVI</name>
<dbReference type="PANTHER" id="PTHR12444">
    <property type="entry name" value="PROTEIN EFR3 HOMOLOG CMP44E"/>
    <property type="match status" value="1"/>
</dbReference>
<dbReference type="PANTHER" id="PTHR12444:SF8">
    <property type="entry name" value="PROTEIN EFR3 HOMOLOG CMP44E"/>
    <property type="match status" value="1"/>
</dbReference>
<dbReference type="SUPFAM" id="SSF48371">
    <property type="entry name" value="ARM repeat"/>
    <property type="match status" value="1"/>
</dbReference>